<feature type="domain" description="BRCT" evidence="14">
    <location>
        <begin position="591"/>
        <end position="659"/>
    </location>
</feature>
<feature type="compositionally biased region" description="Basic and acidic residues" evidence="13">
    <location>
        <begin position="58"/>
        <end position="74"/>
    </location>
</feature>
<dbReference type="InterPro" id="IPR001679">
    <property type="entry name" value="DNA_ligase"/>
</dbReference>
<dbReference type="InterPro" id="IPR010994">
    <property type="entry name" value="RuvA_2-like"/>
</dbReference>
<evidence type="ECO:0000256" key="6">
    <source>
        <dbReference type="ARBA" id="ARBA00022723"/>
    </source>
</evidence>
<dbReference type="Gene3D" id="2.40.50.140">
    <property type="entry name" value="Nucleic acid-binding proteins"/>
    <property type="match status" value="1"/>
</dbReference>
<dbReference type="FunFam" id="1.10.150.20:FF:000006">
    <property type="entry name" value="DNA ligase"/>
    <property type="match status" value="1"/>
</dbReference>
<dbReference type="EC" id="6.5.1.2" evidence="3"/>
<dbReference type="SUPFAM" id="SSF56091">
    <property type="entry name" value="DNA ligase/mRNA capping enzyme, catalytic domain"/>
    <property type="match status" value="1"/>
</dbReference>
<sequence>MPSNSATQARIQELSALIHQHNYSYYCGDSADDQGKSCKDETYDALVLELKELENQCPEMKTEDSPTRKIKGEPHSSFPSRKHLVPMLSLGNVYSLDELKSWDTTVKKLLGGQSPEYVCELKIDGVAVSAIYRNGVLSAGVTRGDGSEGEEITPNIKTISCLPLTLKDERDLEVRGEVYLPRKNFDALNQQRLNSADPLFKNPRNAAAGSLRLLDSTETSRRQLAVFIYTIAEGIPHEMHAGNLDFLRQHEFPLNPETKLVSSIEDVLEFCRYWEEHKEELPYDIDGIVLKVNSLKQQKKLGFTAKSPRWATAFKFTAEQAATVLRSIEVGVGRTGILTPVAILDPVELNGTTVSRATLHNYDQVERFNLHLGDHVTLEKGGEIIPKIVAVDPTLRSAEAQKIEPPSACPVCGSLALRPEGEVEWRCPNLECPAQQKEQILHFVSRRAMDIDTIGPALIEQLLTKKLLKSAADLYLLRHEDLSGLERMGDKSAENVLSGIEKSKKCELGQFVHALGIANVGEKTARILALHFGTLEMLMSATPEELEKIEEIGPVIAQSIFDFFQHEEQRQLIADFLERGVDPAEEKILEIIDSPFSGKIVVLTGTLSEPRDVWKKRLILAGANVTGSVSKNTDLVLAGENAGSKLDKAEKLEVSVIDEATALELFEQISVSSNG</sequence>
<dbReference type="Gene3D" id="3.40.50.10190">
    <property type="entry name" value="BRCT domain"/>
    <property type="match status" value="1"/>
</dbReference>
<dbReference type="InterPro" id="IPR013839">
    <property type="entry name" value="DNAligase_adenylation"/>
</dbReference>
<dbReference type="NCBIfam" id="TIGR00575">
    <property type="entry name" value="dnlj"/>
    <property type="match status" value="1"/>
</dbReference>
<dbReference type="SMART" id="SM00532">
    <property type="entry name" value="LIGANc"/>
    <property type="match status" value="1"/>
</dbReference>
<dbReference type="FunFam" id="3.30.470.30:FF:000001">
    <property type="entry name" value="DNA ligase"/>
    <property type="match status" value="1"/>
</dbReference>
<dbReference type="GO" id="GO:0005829">
    <property type="term" value="C:cytosol"/>
    <property type="evidence" value="ECO:0007669"/>
    <property type="project" value="TreeGrafter"/>
</dbReference>
<dbReference type="CDD" id="cd00114">
    <property type="entry name" value="LIGANc"/>
    <property type="match status" value="1"/>
</dbReference>
<dbReference type="InterPro" id="IPR041663">
    <property type="entry name" value="DisA/LigA_HHH"/>
</dbReference>
<keyword evidence="4" id="KW-0436">Ligase</keyword>
<dbReference type="HAMAP" id="MF_01588">
    <property type="entry name" value="DNA_ligase_A"/>
    <property type="match status" value="1"/>
</dbReference>
<evidence type="ECO:0000256" key="8">
    <source>
        <dbReference type="ARBA" id="ARBA00022833"/>
    </source>
</evidence>
<dbReference type="PROSITE" id="PS01055">
    <property type="entry name" value="DNA_LIGASE_N1"/>
    <property type="match status" value="1"/>
</dbReference>
<keyword evidence="8" id="KW-0862">Zinc</keyword>
<dbReference type="InterPro" id="IPR004150">
    <property type="entry name" value="NAD_DNA_ligase_OB"/>
</dbReference>
<keyword evidence="7" id="KW-0227">DNA damage</keyword>
<dbReference type="InterPro" id="IPR004149">
    <property type="entry name" value="Znf_DNAligase_C4"/>
</dbReference>
<evidence type="ECO:0000256" key="5">
    <source>
        <dbReference type="ARBA" id="ARBA00022705"/>
    </source>
</evidence>
<dbReference type="GO" id="GO:0006260">
    <property type="term" value="P:DNA replication"/>
    <property type="evidence" value="ECO:0007669"/>
    <property type="project" value="UniProtKB-KW"/>
</dbReference>
<dbReference type="Pfam" id="PF12826">
    <property type="entry name" value="HHH_2"/>
    <property type="match status" value="1"/>
</dbReference>
<dbReference type="Gene3D" id="3.30.470.30">
    <property type="entry name" value="DNA ligase/mRNA capping enzyme"/>
    <property type="match status" value="1"/>
</dbReference>
<dbReference type="SMART" id="SM00292">
    <property type="entry name" value="BRCT"/>
    <property type="match status" value="1"/>
</dbReference>
<dbReference type="SMART" id="SM00278">
    <property type="entry name" value="HhH1"/>
    <property type="match status" value="4"/>
</dbReference>
<protein>
    <recommendedName>
        <fullName evidence="3">DNA ligase (NAD(+))</fullName>
        <ecNumber evidence="3">6.5.1.2</ecNumber>
    </recommendedName>
</protein>
<evidence type="ECO:0000256" key="10">
    <source>
        <dbReference type="ARBA" id="ARBA00023027"/>
    </source>
</evidence>
<evidence type="ECO:0000256" key="2">
    <source>
        <dbReference type="ARBA" id="ARBA00004067"/>
    </source>
</evidence>
<dbReference type="EMBL" id="UINC01001516">
    <property type="protein sequence ID" value="SUZ82657.1"/>
    <property type="molecule type" value="Genomic_DNA"/>
</dbReference>
<dbReference type="InterPro" id="IPR018239">
    <property type="entry name" value="DNA_ligase_AS"/>
</dbReference>
<feature type="region of interest" description="Disordered" evidence="13">
    <location>
        <begin position="58"/>
        <end position="78"/>
    </location>
</feature>
<dbReference type="Gene3D" id="6.20.10.30">
    <property type="match status" value="1"/>
</dbReference>
<dbReference type="NCBIfam" id="NF005932">
    <property type="entry name" value="PRK07956.1"/>
    <property type="match status" value="1"/>
</dbReference>
<dbReference type="SUPFAM" id="SSF52113">
    <property type="entry name" value="BRCT domain"/>
    <property type="match status" value="1"/>
</dbReference>
<evidence type="ECO:0000256" key="4">
    <source>
        <dbReference type="ARBA" id="ARBA00022598"/>
    </source>
</evidence>
<dbReference type="PIRSF" id="PIRSF001604">
    <property type="entry name" value="LigA"/>
    <property type="match status" value="1"/>
</dbReference>
<comment type="function">
    <text evidence="2">DNA ligase that catalyzes the formation of phosphodiester linkages between 5'-phosphoryl and 3'-hydroxyl groups in double-stranded DNA using NAD as a coenzyme and as the energy source for the reaction. It is essential for DNA replication and repair of damaged DNA.</text>
</comment>
<gene>
    <name evidence="15" type="ORF">METZ01_LOCUS35511</name>
</gene>
<dbReference type="GO" id="GO:0003911">
    <property type="term" value="F:DNA ligase (NAD+) activity"/>
    <property type="evidence" value="ECO:0007669"/>
    <property type="project" value="UniProtKB-EC"/>
</dbReference>
<dbReference type="GO" id="GO:0006281">
    <property type="term" value="P:DNA repair"/>
    <property type="evidence" value="ECO:0007669"/>
    <property type="project" value="UniProtKB-KW"/>
</dbReference>
<dbReference type="AlphaFoldDB" id="A0A381QY77"/>
<dbReference type="SUPFAM" id="SSF50249">
    <property type="entry name" value="Nucleic acid-binding proteins"/>
    <property type="match status" value="1"/>
</dbReference>
<dbReference type="Gene3D" id="1.10.287.610">
    <property type="entry name" value="Helix hairpin bin"/>
    <property type="match status" value="1"/>
</dbReference>
<evidence type="ECO:0000256" key="3">
    <source>
        <dbReference type="ARBA" id="ARBA00012722"/>
    </source>
</evidence>
<evidence type="ECO:0000259" key="14">
    <source>
        <dbReference type="PROSITE" id="PS50172"/>
    </source>
</evidence>
<organism evidence="15">
    <name type="scientific">marine metagenome</name>
    <dbReference type="NCBI Taxonomy" id="408172"/>
    <lineage>
        <taxon>unclassified sequences</taxon>
        <taxon>metagenomes</taxon>
        <taxon>ecological metagenomes</taxon>
    </lineage>
</organism>
<evidence type="ECO:0000256" key="13">
    <source>
        <dbReference type="SAM" id="MobiDB-lite"/>
    </source>
</evidence>
<dbReference type="GO" id="GO:0046872">
    <property type="term" value="F:metal ion binding"/>
    <property type="evidence" value="ECO:0007669"/>
    <property type="project" value="UniProtKB-KW"/>
</dbReference>
<name>A0A381QY77_9ZZZZ</name>
<evidence type="ECO:0000256" key="9">
    <source>
        <dbReference type="ARBA" id="ARBA00022842"/>
    </source>
</evidence>
<keyword evidence="9" id="KW-0460">Magnesium</keyword>
<dbReference type="CDD" id="cd17748">
    <property type="entry name" value="BRCT_DNA_ligase_like"/>
    <property type="match status" value="1"/>
</dbReference>
<keyword evidence="10" id="KW-0520">NAD</keyword>
<keyword evidence="11" id="KW-0234">DNA repair</keyword>
<dbReference type="Pfam" id="PF00533">
    <property type="entry name" value="BRCT"/>
    <property type="match status" value="1"/>
</dbReference>
<dbReference type="SUPFAM" id="SSF47781">
    <property type="entry name" value="RuvA domain 2-like"/>
    <property type="match status" value="1"/>
</dbReference>
<evidence type="ECO:0000256" key="1">
    <source>
        <dbReference type="ARBA" id="ARBA00001946"/>
    </source>
</evidence>
<dbReference type="Pfam" id="PF03120">
    <property type="entry name" value="OB_DNA_ligase"/>
    <property type="match status" value="1"/>
</dbReference>
<dbReference type="InterPro" id="IPR001357">
    <property type="entry name" value="BRCT_dom"/>
</dbReference>
<reference evidence="15" key="1">
    <citation type="submission" date="2018-05" db="EMBL/GenBank/DDBJ databases">
        <authorList>
            <person name="Lanie J.A."/>
            <person name="Ng W.-L."/>
            <person name="Kazmierczak K.M."/>
            <person name="Andrzejewski T.M."/>
            <person name="Davidsen T.M."/>
            <person name="Wayne K.J."/>
            <person name="Tettelin H."/>
            <person name="Glass J.I."/>
            <person name="Rusch D."/>
            <person name="Podicherti R."/>
            <person name="Tsui H.-C.T."/>
            <person name="Winkler M.E."/>
        </authorList>
    </citation>
    <scope>NUCLEOTIDE SEQUENCE</scope>
</reference>
<evidence type="ECO:0000256" key="11">
    <source>
        <dbReference type="ARBA" id="ARBA00023204"/>
    </source>
</evidence>
<comment type="catalytic activity">
    <reaction evidence="12">
        <text>NAD(+) + (deoxyribonucleotide)n-3'-hydroxyl + 5'-phospho-(deoxyribonucleotide)m = (deoxyribonucleotide)n+m + AMP + beta-nicotinamide D-nucleotide.</text>
        <dbReference type="EC" id="6.5.1.2"/>
    </reaction>
</comment>
<accession>A0A381QY77</accession>
<keyword evidence="5" id="KW-0235">DNA replication</keyword>
<proteinExistence type="inferred from homology"/>
<dbReference type="PROSITE" id="PS50172">
    <property type="entry name" value="BRCT"/>
    <property type="match status" value="1"/>
</dbReference>
<dbReference type="InterPro" id="IPR012340">
    <property type="entry name" value="NA-bd_OB-fold"/>
</dbReference>
<dbReference type="PANTHER" id="PTHR23389">
    <property type="entry name" value="CHROMOSOME TRANSMISSION FIDELITY FACTOR 18"/>
    <property type="match status" value="1"/>
</dbReference>
<keyword evidence="6" id="KW-0479">Metal-binding</keyword>
<comment type="cofactor">
    <cofactor evidence="1">
        <name>Mg(2+)</name>
        <dbReference type="ChEBI" id="CHEBI:18420"/>
    </cofactor>
</comment>
<dbReference type="PANTHER" id="PTHR23389:SF9">
    <property type="entry name" value="DNA LIGASE"/>
    <property type="match status" value="1"/>
</dbReference>
<dbReference type="FunFam" id="1.10.150.20:FF:000007">
    <property type="entry name" value="DNA ligase"/>
    <property type="match status" value="1"/>
</dbReference>
<evidence type="ECO:0000313" key="15">
    <source>
        <dbReference type="EMBL" id="SUZ82657.1"/>
    </source>
</evidence>
<dbReference type="InterPro" id="IPR013840">
    <property type="entry name" value="DNAligase_N"/>
</dbReference>
<dbReference type="Pfam" id="PF01653">
    <property type="entry name" value="DNA_ligase_aden"/>
    <property type="match status" value="1"/>
</dbReference>
<evidence type="ECO:0000256" key="12">
    <source>
        <dbReference type="ARBA" id="ARBA00034005"/>
    </source>
</evidence>
<dbReference type="InterPro" id="IPR036420">
    <property type="entry name" value="BRCT_dom_sf"/>
</dbReference>
<dbReference type="PROSITE" id="PS01056">
    <property type="entry name" value="DNA_LIGASE_N2"/>
    <property type="match status" value="1"/>
</dbReference>
<evidence type="ECO:0000256" key="7">
    <source>
        <dbReference type="ARBA" id="ARBA00022763"/>
    </source>
</evidence>
<dbReference type="Gene3D" id="1.10.150.20">
    <property type="entry name" value="5' to 3' exonuclease, C-terminal subdomain"/>
    <property type="match status" value="2"/>
</dbReference>
<dbReference type="InterPro" id="IPR033136">
    <property type="entry name" value="DNA_ligase_CS"/>
</dbReference>
<dbReference type="GO" id="GO:0003677">
    <property type="term" value="F:DNA binding"/>
    <property type="evidence" value="ECO:0007669"/>
    <property type="project" value="InterPro"/>
</dbReference>
<dbReference type="Pfam" id="PF14520">
    <property type="entry name" value="HHH_5"/>
    <property type="match status" value="1"/>
</dbReference>
<dbReference type="Pfam" id="PF03119">
    <property type="entry name" value="DNA_ligase_ZBD"/>
    <property type="match status" value="1"/>
</dbReference>
<dbReference type="InterPro" id="IPR003583">
    <property type="entry name" value="Hlx-hairpin-Hlx_DNA-bd_motif"/>
</dbReference>